<dbReference type="Gene3D" id="1.10.1030.10">
    <property type="entry name" value="Carbamoyl-phosphate synthetase, large subunit oligomerisation domain"/>
    <property type="match status" value="1"/>
</dbReference>
<dbReference type="InterPro" id="IPR005479">
    <property type="entry name" value="CPAse_ATP-bd"/>
</dbReference>
<dbReference type="InterPro" id="IPR000551">
    <property type="entry name" value="MerR-type_HTH_dom"/>
</dbReference>
<feature type="binding site" evidence="14">
    <location>
        <position position="925"/>
    </location>
    <ligand>
        <name>Mg(2+)</name>
        <dbReference type="ChEBI" id="CHEBI:18420"/>
        <label>4</label>
    </ligand>
</feature>
<comment type="domain">
    <text evidence="14">The large subunit is composed of 2 ATP-grasp domains that are involved in binding the 2 ATP molecules needed for carbamoyl phosphate synthesis. The N-terminal ATP-grasp domain (referred to as the carboxyphosphate synthetic component) catalyzes the ATP-dependent phosphorylation of hydrogencarbonate to carboxyphosphate and the subsequent nucleophilic attack by ammonia to form a carbamate intermediate. The C-terminal ATP-grasp domain (referred to as the carbamoyl phosphate synthetic component) then catalyzes the phosphorylation of carbamate with the second ATP to form the end product carbamoyl phosphate. The reactive and unstable enzyme intermediates are sequentially channeled from one active site to the next through the interior of the protein over a distance of at least 96 A.</text>
</comment>
<evidence type="ECO:0000313" key="18">
    <source>
        <dbReference type="EMBL" id="MBB4648446.1"/>
    </source>
</evidence>
<evidence type="ECO:0000256" key="10">
    <source>
        <dbReference type="ARBA" id="ARBA00022842"/>
    </source>
</evidence>
<evidence type="ECO:0000256" key="4">
    <source>
        <dbReference type="ARBA" id="ARBA00022598"/>
    </source>
</evidence>
<evidence type="ECO:0000259" key="15">
    <source>
        <dbReference type="PROSITE" id="PS50937"/>
    </source>
</evidence>
<dbReference type="PANTHER" id="PTHR11405">
    <property type="entry name" value="CARBAMOYLTRANSFERASE FAMILY MEMBER"/>
    <property type="match status" value="1"/>
</dbReference>
<evidence type="ECO:0000256" key="7">
    <source>
        <dbReference type="ARBA" id="ARBA00022737"/>
    </source>
</evidence>
<feature type="domain" description="MGS-like" evidence="17">
    <location>
        <begin position="1026"/>
        <end position="1161"/>
    </location>
</feature>
<dbReference type="InterPro" id="IPR006275">
    <property type="entry name" value="CPSase_lsu"/>
</dbReference>
<comment type="function">
    <text evidence="14">Large subunit of the glutamine-dependent carbamoyl phosphate synthetase (CPSase). CPSase catalyzes the formation of carbamoyl phosphate from the ammonia moiety of glutamine, carbonate, and phosphate donated by ATP, constituting the first step of 2 biosynthetic pathways, one leading to arginine and/or urea and the other to pyrimidine nucleotides. The large subunit (synthetase) binds the substrates ammonia (free or transferred from glutamine from the small subunit), hydrogencarbonate and ATP and carries out an ATP-coupled ligase reaction, activating hydrogencarbonate by forming carboxy phosphate which reacts with ammonia to form carbamoyl phosphate.</text>
</comment>
<feature type="binding site" evidence="14">
    <location>
        <position position="227"/>
    </location>
    <ligand>
        <name>ATP</name>
        <dbReference type="ChEBI" id="CHEBI:30616"/>
        <label>1</label>
    </ligand>
</feature>
<feature type="binding site" evidence="14">
    <location>
        <position position="337"/>
    </location>
    <ligand>
        <name>Mg(2+)</name>
        <dbReference type="ChEBI" id="CHEBI:18420"/>
        <label>1</label>
    </ligand>
</feature>
<dbReference type="InterPro" id="IPR005480">
    <property type="entry name" value="CPSase_lsu_oligo"/>
</dbReference>
<feature type="binding site" evidence="14">
    <location>
        <position position="872"/>
    </location>
    <ligand>
        <name>ATP</name>
        <dbReference type="ChEBI" id="CHEBI:30616"/>
        <label>2</label>
    </ligand>
</feature>
<feature type="binding site" evidence="14">
    <location>
        <position position="293"/>
    </location>
    <ligand>
        <name>ATP</name>
        <dbReference type="ChEBI" id="CHEBI:30616"/>
        <label>1</label>
    </ligand>
</feature>
<dbReference type="SUPFAM" id="SSF52335">
    <property type="entry name" value="Methylglyoxal synthase-like"/>
    <property type="match status" value="1"/>
</dbReference>
<feature type="binding site" evidence="14">
    <location>
        <position position="845"/>
    </location>
    <ligand>
        <name>ATP</name>
        <dbReference type="ChEBI" id="CHEBI:30616"/>
        <label>2</label>
    </ligand>
</feature>
<dbReference type="NCBIfam" id="NF009455">
    <property type="entry name" value="PRK12815.1"/>
    <property type="match status" value="1"/>
</dbReference>
<evidence type="ECO:0000256" key="3">
    <source>
        <dbReference type="ARBA" id="ARBA00022571"/>
    </source>
</evidence>
<comment type="caution">
    <text evidence="18">The sequence shown here is derived from an EMBL/GenBank/DDBJ whole genome shotgun (WGS) entry which is preliminary data.</text>
</comment>
<keyword evidence="7 14" id="KW-0677">Repeat</keyword>
<dbReference type="InterPro" id="IPR036897">
    <property type="entry name" value="CarbamoylP_synth_lsu_oligo_sf"/>
</dbReference>
<dbReference type="SUPFAM" id="SSF52440">
    <property type="entry name" value="PreATP-grasp domain"/>
    <property type="match status" value="2"/>
</dbReference>
<feature type="binding site" evidence="14">
    <location>
        <position position="838"/>
    </location>
    <ligand>
        <name>ATP</name>
        <dbReference type="ChEBI" id="CHEBI:30616"/>
        <label>2</label>
    </ligand>
</feature>
<feature type="region of interest" description="Allosteric domain" evidence="14">
    <location>
        <begin position="1026"/>
        <end position="1161"/>
    </location>
</feature>
<comment type="similarity">
    <text evidence="2 14">Belongs to the CarB family.</text>
</comment>
<evidence type="ECO:0000313" key="19">
    <source>
        <dbReference type="Proteomes" id="UP000539538"/>
    </source>
</evidence>
<comment type="pathway">
    <text evidence="1 14">Amino-acid biosynthesis; L-arginine biosynthesis; carbamoyl phosphate from bicarbonate: step 1/1.</text>
</comment>
<feature type="binding site" evidence="14">
    <location>
        <position position="295"/>
    </location>
    <ligand>
        <name>ATP</name>
        <dbReference type="ChEBI" id="CHEBI:30616"/>
        <label>1</label>
    </ligand>
</feature>
<feature type="binding site" evidence="14">
    <location>
        <position position="913"/>
    </location>
    <ligand>
        <name>Mg(2+)</name>
        <dbReference type="ChEBI" id="CHEBI:18420"/>
        <label>3</label>
    </ligand>
</feature>
<dbReference type="InterPro" id="IPR005483">
    <property type="entry name" value="CPSase_dom"/>
</dbReference>
<dbReference type="Proteomes" id="UP000539538">
    <property type="component" value="Unassembled WGS sequence"/>
</dbReference>
<keyword evidence="5 14" id="KW-0028">Amino-acid biosynthesis</keyword>
<dbReference type="InterPro" id="IPR011761">
    <property type="entry name" value="ATP-grasp"/>
</dbReference>
<feature type="binding site" evidence="14">
    <location>
        <position position="873"/>
    </location>
    <ligand>
        <name>ATP</name>
        <dbReference type="ChEBI" id="CHEBI:30616"/>
        <label>2</label>
    </ligand>
</feature>
<feature type="binding site" evidence="14">
    <location>
        <position position="294"/>
    </location>
    <ligand>
        <name>ATP</name>
        <dbReference type="ChEBI" id="CHEBI:30616"/>
        <label>1</label>
    </ligand>
</feature>
<feature type="binding site" evidence="14">
    <location>
        <position position="351"/>
    </location>
    <ligand>
        <name>Mn(2+)</name>
        <dbReference type="ChEBI" id="CHEBI:29035"/>
        <label>2</label>
    </ligand>
</feature>
<dbReference type="Pfam" id="PF02142">
    <property type="entry name" value="MGS"/>
    <property type="match status" value="1"/>
</dbReference>
<reference evidence="18 19" key="1">
    <citation type="submission" date="2020-08" db="EMBL/GenBank/DDBJ databases">
        <title>Genomic Encyclopedia of Type Strains, Phase IV (KMG-IV): sequencing the most valuable type-strain genomes for metagenomic binning, comparative biology and taxonomic classification.</title>
        <authorList>
            <person name="Goeker M."/>
        </authorList>
    </citation>
    <scope>NUCLEOTIDE SEQUENCE [LARGE SCALE GENOMIC DNA]</scope>
    <source>
        <strain evidence="18 19">DSM 7050</strain>
    </source>
</reference>
<dbReference type="NCBIfam" id="TIGR01369">
    <property type="entry name" value="CPSaseII_lrg"/>
    <property type="match status" value="1"/>
</dbReference>
<feature type="binding site" evidence="14">
    <location>
        <position position="351"/>
    </location>
    <ligand>
        <name>Mg(2+)</name>
        <dbReference type="ChEBI" id="CHEBI:18420"/>
        <label>2</label>
    </ligand>
</feature>
<evidence type="ECO:0000256" key="5">
    <source>
        <dbReference type="ARBA" id="ARBA00022605"/>
    </source>
</evidence>
<feature type="domain" description="ATP-grasp" evidence="16">
    <location>
        <begin position="742"/>
        <end position="954"/>
    </location>
</feature>
<keyword evidence="8 14" id="KW-0547">Nucleotide-binding</keyword>
<feature type="binding site" evidence="14">
    <location>
        <position position="351"/>
    </location>
    <ligand>
        <name>Mn(2+)</name>
        <dbReference type="ChEBI" id="CHEBI:29035"/>
        <label>1</label>
    </ligand>
</feature>
<dbReference type="GO" id="GO:0004088">
    <property type="term" value="F:carbamoyl-phosphate synthase (glutamine-hydrolyzing) activity"/>
    <property type="evidence" value="ECO:0007669"/>
    <property type="project" value="UniProtKB-EC"/>
</dbReference>
<feature type="binding site" evidence="14">
    <location>
        <position position="351"/>
    </location>
    <ligand>
        <name>Mg(2+)</name>
        <dbReference type="ChEBI" id="CHEBI:18420"/>
        <label>1</label>
    </ligand>
</feature>
<dbReference type="Pfam" id="PF02787">
    <property type="entry name" value="CPSase_L_D3"/>
    <property type="match status" value="1"/>
</dbReference>
<evidence type="ECO:0000256" key="6">
    <source>
        <dbReference type="ARBA" id="ARBA00022723"/>
    </source>
</evidence>
<feature type="binding site" evidence="14">
    <location>
        <position position="927"/>
    </location>
    <ligand>
        <name>Mn(2+)</name>
        <dbReference type="ChEBI" id="CHEBI:29035"/>
        <label>4</label>
    </ligand>
</feature>
<dbReference type="Pfam" id="PF02786">
    <property type="entry name" value="CPSase_L_D2"/>
    <property type="match status" value="3"/>
</dbReference>
<keyword evidence="4 14" id="KW-0436">Ligase</keyword>
<evidence type="ECO:0000256" key="8">
    <source>
        <dbReference type="ARBA" id="ARBA00022741"/>
    </source>
</evidence>
<feature type="binding site" evidence="14">
    <location>
        <position position="351"/>
    </location>
    <ligand>
        <name>ATP</name>
        <dbReference type="ChEBI" id="CHEBI:30616"/>
        <label>1</label>
    </ligand>
</feature>
<dbReference type="RefSeq" id="WP_183260005.1">
    <property type="nucleotide sequence ID" value="NZ_BAAAVZ010000008.1"/>
</dbReference>
<proteinExistence type="inferred from homology"/>
<dbReference type="SMART" id="SM00851">
    <property type="entry name" value="MGS"/>
    <property type="match status" value="1"/>
</dbReference>
<accession>A0ABR6KVA3</accession>
<dbReference type="SMART" id="SM01096">
    <property type="entry name" value="CPSase_L_D3"/>
    <property type="match status" value="1"/>
</dbReference>
<feature type="binding site" evidence="14">
    <location>
        <position position="925"/>
    </location>
    <ligand>
        <name>Mg(2+)</name>
        <dbReference type="ChEBI" id="CHEBI:18420"/>
        <label>3</label>
    </ligand>
</feature>
<feature type="binding site" evidence="14">
    <location>
        <position position="353"/>
    </location>
    <ligand>
        <name>Mn(2+)</name>
        <dbReference type="ChEBI" id="CHEBI:29035"/>
        <label>2</label>
    </ligand>
</feature>
<feature type="binding site" evidence="14">
    <location>
        <position position="129"/>
    </location>
    <ligand>
        <name>ATP</name>
        <dbReference type="ChEBI" id="CHEBI:30616"/>
        <label>1</label>
    </ligand>
</feature>
<dbReference type="PROSITE" id="PS00866">
    <property type="entry name" value="CPSASE_1"/>
    <property type="match status" value="1"/>
</dbReference>
<dbReference type="Pfam" id="PF25596">
    <property type="entry name" value="CPSase_L_D1"/>
    <property type="match status" value="2"/>
</dbReference>
<organism evidence="18 19">
    <name type="scientific">Aminobacter niigataensis</name>
    <dbReference type="NCBI Taxonomy" id="83265"/>
    <lineage>
        <taxon>Bacteria</taxon>
        <taxon>Pseudomonadati</taxon>
        <taxon>Pseudomonadota</taxon>
        <taxon>Alphaproteobacteria</taxon>
        <taxon>Hyphomicrobiales</taxon>
        <taxon>Phyllobacteriaceae</taxon>
        <taxon>Aminobacter</taxon>
    </lineage>
</organism>
<dbReference type="InterPro" id="IPR011607">
    <property type="entry name" value="MGS-like_dom"/>
</dbReference>
<feature type="binding site" evidence="14">
    <location>
        <position position="337"/>
    </location>
    <ligand>
        <name>ATP</name>
        <dbReference type="ChEBI" id="CHEBI:30616"/>
        <label>1</label>
    </ligand>
</feature>
<comment type="catalytic activity">
    <reaction evidence="14">
        <text>hydrogencarbonate + L-glutamine + 2 ATP + H2O = carbamoyl phosphate + L-glutamate + 2 ADP + phosphate + 2 H(+)</text>
        <dbReference type="Rhea" id="RHEA:18633"/>
        <dbReference type="ChEBI" id="CHEBI:15377"/>
        <dbReference type="ChEBI" id="CHEBI:15378"/>
        <dbReference type="ChEBI" id="CHEBI:17544"/>
        <dbReference type="ChEBI" id="CHEBI:29985"/>
        <dbReference type="ChEBI" id="CHEBI:30616"/>
        <dbReference type="ChEBI" id="CHEBI:43474"/>
        <dbReference type="ChEBI" id="CHEBI:58228"/>
        <dbReference type="ChEBI" id="CHEBI:58359"/>
        <dbReference type="ChEBI" id="CHEBI:456216"/>
        <dbReference type="EC" id="6.3.5.5"/>
    </reaction>
</comment>
<keyword evidence="9 14" id="KW-0067">ATP-binding</keyword>
<dbReference type="HAMAP" id="MF_01210_B">
    <property type="entry name" value="CPSase_L_chain_B"/>
    <property type="match status" value="1"/>
</dbReference>
<dbReference type="Gene3D" id="3.30.470.20">
    <property type="entry name" value="ATP-grasp fold, B domain"/>
    <property type="match status" value="2"/>
</dbReference>
<comment type="subunit">
    <text evidence="14">Composed of two chains; the small (or glutamine) chain promotes the hydrolysis of glutamine to ammonia, which is used by the large (or ammonia) chain to synthesize carbamoyl phosphate. Tetramer of heterodimers (alpha,beta)4.</text>
</comment>
<feature type="binding site" evidence="14">
    <location>
        <position position="353"/>
    </location>
    <ligand>
        <name>Mg(2+)</name>
        <dbReference type="ChEBI" id="CHEBI:18420"/>
        <label>2</label>
    </ligand>
</feature>
<feature type="binding site" evidence="14">
    <location>
        <position position="870"/>
    </location>
    <ligand>
        <name>ATP</name>
        <dbReference type="ChEBI" id="CHEBI:30616"/>
        <label>2</label>
    </ligand>
</feature>
<protein>
    <recommendedName>
        <fullName evidence="14">Carbamoyl phosphate synthase large chain</fullName>
        <ecNumber evidence="14">6.3.4.16</ecNumber>
        <ecNumber evidence="14">6.3.5.5</ecNumber>
    </recommendedName>
    <alternativeName>
        <fullName evidence="14">Carbamoyl phosphate synthetase ammonia chain</fullName>
    </alternativeName>
</protein>
<keyword evidence="6" id="KW-0479">Metal-binding</keyword>
<evidence type="ECO:0000259" key="17">
    <source>
        <dbReference type="PROSITE" id="PS51855"/>
    </source>
</evidence>
<evidence type="ECO:0000259" key="16">
    <source>
        <dbReference type="PROSITE" id="PS50975"/>
    </source>
</evidence>
<dbReference type="NCBIfam" id="NF003671">
    <property type="entry name" value="PRK05294.1"/>
    <property type="match status" value="1"/>
</dbReference>
<evidence type="ECO:0000256" key="2">
    <source>
        <dbReference type="ARBA" id="ARBA00009799"/>
    </source>
</evidence>
<feature type="binding site" evidence="14">
    <location>
        <position position="337"/>
    </location>
    <ligand>
        <name>Mn(2+)</name>
        <dbReference type="ChEBI" id="CHEBI:29035"/>
        <label>1</label>
    </ligand>
</feature>
<dbReference type="Gene3D" id="3.40.50.1380">
    <property type="entry name" value="Methylglyoxal synthase-like domain"/>
    <property type="match status" value="1"/>
</dbReference>
<dbReference type="InterPro" id="IPR036914">
    <property type="entry name" value="MGS-like_dom_sf"/>
</dbReference>
<evidence type="ECO:0000256" key="14">
    <source>
        <dbReference type="HAMAP-Rule" id="MF_01210"/>
    </source>
</evidence>
<dbReference type="SUPFAM" id="SSF56059">
    <property type="entry name" value="Glutathione synthetase ATP-binding domain-like"/>
    <property type="match status" value="2"/>
</dbReference>
<evidence type="ECO:0000256" key="9">
    <source>
        <dbReference type="ARBA" id="ARBA00022840"/>
    </source>
</evidence>
<comment type="caution">
    <text evidence="14">Lacks conserved residue(s) required for the propagation of feature annotation.</text>
</comment>
<feature type="binding site" evidence="14">
    <location>
        <position position="221"/>
    </location>
    <ligand>
        <name>ATP</name>
        <dbReference type="ChEBI" id="CHEBI:30616"/>
        <label>1</label>
    </ligand>
</feature>
<dbReference type="Gene3D" id="3.40.50.20">
    <property type="match status" value="2"/>
</dbReference>
<feature type="binding site" evidence="14">
    <location>
        <position position="262"/>
    </location>
    <ligand>
        <name>ATP</name>
        <dbReference type="ChEBI" id="CHEBI:30616"/>
        <label>1</label>
    </ligand>
</feature>
<feature type="binding site" evidence="14">
    <location>
        <position position="260"/>
    </location>
    <ligand>
        <name>ATP</name>
        <dbReference type="ChEBI" id="CHEBI:30616"/>
        <label>1</label>
    </ligand>
</feature>
<dbReference type="EC" id="6.3.5.5" evidence="14"/>
<evidence type="ECO:0000256" key="11">
    <source>
        <dbReference type="ARBA" id="ARBA00022975"/>
    </source>
</evidence>
<feature type="binding site" evidence="14">
    <location>
        <position position="840"/>
    </location>
    <ligand>
        <name>ATP</name>
        <dbReference type="ChEBI" id="CHEBI:30616"/>
        <label>2</label>
    </ligand>
</feature>
<comment type="pathway">
    <text evidence="14">Pyrimidine metabolism; UMP biosynthesis via de novo pathway; (S)-dihydroorotate from bicarbonate: step 1/3.</text>
</comment>
<keyword evidence="12" id="KW-0464">Manganese</keyword>
<dbReference type="EMBL" id="JACHOT010000001">
    <property type="protein sequence ID" value="MBB4648446.1"/>
    <property type="molecule type" value="Genomic_DNA"/>
</dbReference>
<dbReference type="PROSITE" id="PS51257">
    <property type="entry name" value="PROKAR_LIPOPROTEIN"/>
    <property type="match status" value="1"/>
</dbReference>
<sequence length="1161" mass="125252">MPRRTDIKSILIIGAGPIVIGQACEFDYSGTQACKALKEEGYRVILVNSNPATIMTDPELADATYIEPITPEVVAKIIAKERPDALLPTMGGQTALNTALSLRRMGVLERYNVEMIGADAHAIDKAEDRSLFREAMAKIGLETPKSMLANASDVKDADRKKHEAERAALKLEAPADLDAALDALETQWNLGEGDRKQRYINHGMAIGAQALDHVGLPAIIRPSFTMGGTGGGIAFNRQEFFDIVQSGLDASPTTEVLIEESVLGWKEYEMEVVRDRADNCIIICSIENIDPMGVHTGDSITVAPALTLTDKEYQIMRNASIAVLREIGVETGGSNVQFAVNPADGRLVVIEMNPRVSRSSALASKATGFPIAKIAAKLAVGYTLDELENDITGGATPASFEPSIDYVVTKIPRFAFEKFPGASPVLTTAMKSVGEVMAIGRTFQESLQKALRGLETGLTGLDEIEIPGIGTDGDDRNAIRAALGTPTPDRLRMVAQAIRMGTSLEDVHAMCKIDPWFLEQIAGIIAMEARVREHGLPEDADNLRMLKSMGFSDARLASLTKSEPEAVHKTRQKLGVHPVYKRIDTCAAEFASPTAYMYSTYEVPFAGSLADEAQVSSAKKVVILGGGPNRIGQGIEFDYCCVHAAYALREAGYESIMINCNPETVSTDYDTSDRLYFEPLTAEDVLEILRVEQAAGTLHGVIVQFGGQTPLKLADALEKAGIPILGTSPDMIDLAEDRDRFQKLLKKLDLTQPKNGIAYSVEQARTVAGELGFPLVVRPSYVLGGRAMQIIHNEGMLQSYLLDTVPGLVPEDIKQKYPNDKTGQINTLLGKNPLLFDTYLSGAIEVDVDCLCDGKDTFVSGIMEHIEEAGIHSGDSACSLPVHSLSTELVDELERQTSAMARALNVGGLMNVQYAIKDGVIYVLEVNPRASRTVPFVAKTVGKPIAKIAARIMSGESLDDAFAHYGAKPDARNPGHIAVKEAVFPFARFPGVDILLGPEMKSTGEVMGLDRDYALAFAKAQLGAGVDLPRSGTLFVSVRDEDKAGILGAVQRLSGLGFKVLATSGTARFLNENGVPAEKINKVLEGRPHIEDAIRNRQIQIVFNTTDGQKAVSDSKSIRRATLMQKVPYYTTLSGAAAVAEAIAALKAGSLEVRPLQDYFK</sequence>
<keyword evidence="3 14" id="KW-0055">Arginine biosynthesis</keyword>
<name>A0ABR6KVA3_9HYPH</name>
<dbReference type="SUPFAM" id="SSF48108">
    <property type="entry name" value="Carbamoyl phosphate synthetase, large subunit connection domain"/>
    <property type="match status" value="1"/>
</dbReference>
<dbReference type="CDD" id="cd01424">
    <property type="entry name" value="MGS_CPS_II"/>
    <property type="match status" value="1"/>
</dbReference>
<feature type="domain" description="HTH merR-type" evidence="15">
    <location>
        <begin position="489"/>
        <end position="513"/>
    </location>
</feature>
<feature type="binding site" evidence="14">
    <location>
        <position position="913"/>
    </location>
    <ligand>
        <name>Mn(2+)</name>
        <dbReference type="ChEBI" id="CHEBI:29035"/>
        <label>3</label>
    </ligand>
</feature>
<feature type="domain" description="ATP-grasp" evidence="16">
    <location>
        <begin position="161"/>
        <end position="380"/>
    </location>
</feature>
<evidence type="ECO:0000256" key="1">
    <source>
        <dbReference type="ARBA" id="ARBA00005077"/>
    </source>
</evidence>
<feature type="binding site" evidence="14">
    <location>
        <position position="228"/>
    </location>
    <ligand>
        <name>ATP</name>
        <dbReference type="ChEBI" id="CHEBI:30616"/>
        <label>1</label>
    </ligand>
</feature>
<keyword evidence="11 14" id="KW-0665">Pyrimidine biosynthesis</keyword>
<keyword evidence="19" id="KW-1185">Reference proteome</keyword>
<feature type="binding site" evidence="14">
    <location>
        <position position="925"/>
    </location>
    <ligand>
        <name>Mn(2+)</name>
        <dbReference type="ChEBI" id="CHEBI:29035"/>
        <label>3</label>
    </ligand>
</feature>
<gene>
    <name evidence="14" type="primary">carB</name>
    <name evidence="18" type="ORF">GGQ99_000168</name>
</gene>
<dbReference type="InterPro" id="IPR016185">
    <property type="entry name" value="PreATP-grasp_dom_sf"/>
</dbReference>
<keyword evidence="10" id="KW-0460">Magnesium</keyword>
<feature type="binding site" evidence="14">
    <location>
        <position position="927"/>
    </location>
    <ligand>
        <name>Mg(2+)</name>
        <dbReference type="ChEBI" id="CHEBI:18420"/>
        <label>4</label>
    </ligand>
</feature>
<comment type="cofactor">
    <cofactor evidence="14">
        <name>Mg(2+)</name>
        <dbReference type="ChEBI" id="CHEBI:18420"/>
    </cofactor>
    <cofactor evidence="14">
        <name>Mn(2+)</name>
        <dbReference type="ChEBI" id="CHEBI:29035"/>
    </cofactor>
    <text evidence="14">Binds 4 Mg(2+) or Mn(2+) ions per subunit.</text>
</comment>
<feature type="binding site" evidence="14">
    <location>
        <position position="925"/>
    </location>
    <ligand>
        <name>ATP</name>
        <dbReference type="ChEBI" id="CHEBI:30616"/>
        <label>2</label>
    </ligand>
</feature>
<feature type="binding site" evidence="14">
    <location>
        <position position="913"/>
    </location>
    <ligand>
        <name>ATP</name>
        <dbReference type="ChEBI" id="CHEBI:30616"/>
        <label>2</label>
    </ligand>
</feature>
<dbReference type="InterPro" id="IPR033937">
    <property type="entry name" value="MGS_CPS_CarB"/>
</dbReference>
<evidence type="ECO:0000256" key="13">
    <source>
        <dbReference type="ARBA" id="ARBA00047359"/>
    </source>
</evidence>
<feature type="region of interest" description="Carboxyphosphate synthetic domain" evidence="14">
    <location>
        <begin position="1"/>
        <end position="455"/>
    </location>
</feature>
<dbReference type="PANTHER" id="PTHR11405:SF53">
    <property type="entry name" value="CARBAMOYL-PHOSPHATE SYNTHASE [AMMONIA], MITOCHONDRIAL"/>
    <property type="match status" value="1"/>
</dbReference>
<dbReference type="EC" id="6.3.4.16" evidence="14"/>
<comment type="catalytic activity">
    <reaction evidence="13 14">
        <text>hydrogencarbonate + NH4(+) + 2 ATP = carbamoyl phosphate + 2 ADP + phosphate + 2 H(+)</text>
        <dbReference type="Rhea" id="RHEA:18029"/>
        <dbReference type="ChEBI" id="CHEBI:15378"/>
        <dbReference type="ChEBI" id="CHEBI:17544"/>
        <dbReference type="ChEBI" id="CHEBI:28938"/>
        <dbReference type="ChEBI" id="CHEBI:30616"/>
        <dbReference type="ChEBI" id="CHEBI:43474"/>
        <dbReference type="ChEBI" id="CHEBI:58228"/>
        <dbReference type="ChEBI" id="CHEBI:456216"/>
        <dbReference type="EC" id="6.3.4.16"/>
    </reaction>
</comment>
<feature type="binding site" evidence="14">
    <location>
        <position position="267"/>
    </location>
    <ligand>
        <name>ATP</name>
        <dbReference type="ChEBI" id="CHEBI:30616"/>
        <label>1</label>
    </ligand>
</feature>
<dbReference type="PROSITE" id="PS50975">
    <property type="entry name" value="ATP_GRASP"/>
    <property type="match status" value="2"/>
</dbReference>
<dbReference type="PROSITE" id="PS51855">
    <property type="entry name" value="MGS"/>
    <property type="match status" value="1"/>
</dbReference>
<dbReference type="PRINTS" id="PR00098">
    <property type="entry name" value="CPSASE"/>
</dbReference>
<feature type="binding site" evidence="14">
    <location>
        <position position="925"/>
    </location>
    <ligand>
        <name>Mn(2+)</name>
        <dbReference type="ChEBI" id="CHEBI:29035"/>
        <label>4</label>
    </ligand>
</feature>
<feature type="binding site" evidence="14">
    <location>
        <position position="871"/>
    </location>
    <ligand>
        <name>ATP</name>
        <dbReference type="ChEBI" id="CHEBI:30616"/>
        <label>2</label>
    </ligand>
</feature>
<dbReference type="PROSITE" id="PS00867">
    <property type="entry name" value="CPSASE_2"/>
    <property type="match status" value="2"/>
</dbReference>
<dbReference type="PROSITE" id="PS50937">
    <property type="entry name" value="HTH_MERR_2"/>
    <property type="match status" value="1"/>
</dbReference>
<dbReference type="InterPro" id="IPR058047">
    <property type="entry name" value="CPSase_preATP-grasp"/>
</dbReference>
<feature type="binding site" evidence="14">
    <location>
        <position position="778"/>
    </location>
    <ligand>
        <name>ATP</name>
        <dbReference type="ChEBI" id="CHEBI:30616"/>
        <label>2</label>
    </ligand>
</feature>
<evidence type="ECO:0000256" key="12">
    <source>
        <dbReference type="ARBA" id="ARBA00023211"/>
    </source>
</evidence>